<dbReference type="OMA" id="AFFSPWF"/>
<keyword evidence="3" id="KW-1185">Reference proteome</keyword>
<protein>
    <submittedName>
        <fullName evidence="2">Uncharacterized protein</fullName>
    </submittedName>
</protein>
<proteinExistence type="predicted"/>
<dbReference type="EMBL" id="CH991543">
    <property type="protein sequence ID" value="EDQ92848.1"/>
    <property type="molecule type" value="Genomic_DNA"/>
</dbReference>
<dbReference type="InterPro" id="IPR013320">
    <property type="entry name" value="ConA-like_dom_sf"/>
</dbReference>
<evidence type="ECO:0000313" key="2">
    <source>
        <dbReference type="EMBL" id="EDQ92848.1"/>
    </source>
</evidence>
<dbReference type="GO" id="GO:0070007">
    <property type="term" value="F:glutamic-type endopeptidase activity"/>
    <property type="evidence" value="ECO:0007669"/>
    <property type="project" value="InterPro"/>
</dbReference>
<feature type="signal peptide" evidence="1">
    <location>
        <begin position="1"/>
        <end position="17"/>
    </location>
</feature>
<dbReference type="SUPFAM" id="SSF49899">
    <property type="entry name" value="Concanavalin A-like lectins/glucanases"/>
    <property type="match status" value="1"/>
</dbReference>
<accession>A9UPB6</accession>
<keyword evidence="1" id="KW-0732">Signal</keyword>
<dbReference type="Proteomes" id="UP000001357">
    <property type="component" value="Unassembled WGS sequence"/>
</dbReference>
<sequence length="226" mass="25567">MFKLCMLAAATLALAAAQDPAEGWMGYAKGVSPRGTGVITHAEAKWKVLSKPNNAANAFYSPWFGIESSDNLNLIQPVNPWTGRAWQMYIEYFQWEPEHNENSQGHIVSPGDVLHGVIDLDQSSQTYIISHTNLNTGWNVKTQIPVQRKLSGEYKEYTILYFVFEKTFACHQYPAEEVVTFYDIAVQYDNQTVAPTWTTAYVDDNCNNRAHILNETTISITWDTSM</sequence>
<dbReference type="GO" id="GO:0006508">
    <property type="term" value="P:proteolysis"/>
    <property type="evidence" value="ECO:0007669"/>
    <property type="project" value="InterPro"/>
</dbReference>
<dbReference type="KEGG" id="mbr:MONBRDRAFT_35477"/>
<feature type="chain" id="PRO_5002744602" evidence="1">
    <location>
        <begin position="18"/>
        <end position="226"/>
    </location>
</feature>
<dbReference type="InParanoid" id="A9UPB6"/>
<dbReference type="InterPro" id="IPR038656">
    <property type="entry name" value="Peptidase_G1_sf"/>
</dbReference>
<name>A9UPB6_MONBE</name>
<dbReference type="Gene3D" id="2.60.120.700">
    <property type="entry name" value="Peptidase G1"/>
    <property type="match status" value="1"/>
</dbReference>
<dbReference type="eggNOG" id="ENOG502S30E">
    <property type="taxonomic scope" value="Eukaryota"/>
</dbReference>
<dbReference type="Pfam" id="PF01828">
    <property type="entry name" value="Peptidase_A4"/>
    <property type="match status" value="1"/>
</dbReference>
<evidence type="ECO:0000256" key="1">
    <source>
        <dbReference type="SAM" id="SignalP"/>
    </source>
</evidence>
<gene>
    <name evidence="2" type="ORF">MONBRDRAFT_35477</name>
</gene>
<organism evidence="2 3">
    <name type="scientific">Monosiga brevicollis</name>
    <name type="common">Choanoflagellate</name>
    <dbReference type="NCBI Taxonomy" id="81824"/>
    <lineage>
        <taxon>Eukaryota</taxon>
        <taxon>Choanoflagellata</taxon>
        <taxon>Craspedida</taxon>
        <taxon>Salpingoecidae</taxon>
        <taxon>Monosiga</taxon>
    </lineage>
</organism>
<dbReference type="InterPro" id="IPR000250">
    <property type="entry name" value="Peptidase_G1"/>
</dbReference>
<evidence type="ECO:0000313" key="3">
    <source>
        <dbReference type="Proteomes" id="UP000001357"/>
    </source>
</evidence>
<dbReference type="RefSeq" id="XP_001742610.1">
    <property type="nucleotide sequence ID" value="XM_001742558.1"/>
</dbReference>
<reference evidence="2 3" key="1">
    <citation type="journal article" date="2008" name="Nature">
        <title>The genome of the choanoflagellate Monosiga brevicollis and the origin of metazoans.</title>
        <authorList>
            <consortium name="JGI Sequencing"/>
            <person name="King N."/>
            <person name="Westbrook M.J."/>
            <person name="Young S.L."/>
            <person name="Kuo A."/>
            <person name="Abedin M."/>
            <person name="Chapman J."/>
            <person name="Fairclough S."/>
            <person name="Hellsten U."/>
            <person name="Isogai Y."/>
            <person name="Letunic I."/>
            <person name="Marr M."/>
            <person name="Pincus D."/>
            <person name="Putnam N."/>
            <person name="Rokas A."/>
            <person name="Wright K.J."/>
            <person name="Zuzow R."/>
            <person name="Dirks W."/>
            <person name="Good M."/>
            <person name="Goodstein D."/>
            <person name="Lemons D."/>
            <person name="Li W."/>
            <person name="Lyons J.B."/>
            <person name="Morris A."/>
            <person name="Nichols S."/>
            <person name="Richter D.J."/>
            <person name="Salamov A."/>
            <person name="Bork P."/>
            <person name="Lim W.A."/>
            <person name="Manning G."/>
            <person name="Miller W.T."/>
            <person name="McGinnis W."/>
            <person name="Shapiro H."/>
            <person name="Tjian R."/>
            <person name="Grigoriev I.V."/>
            <person name="Rokhsar D."/>
        </authorList>
    </citation>
    <scope>NUCLEOTIDE SEQUENCE [LARGE SCALE GENOMIC DNA]</scope>
    <source>
        <strain evidence="3">MX1 / ATCC 50154</strain>
    </source>
</reference>
<dbReference type="GeneID" id="5887494"/>
<dbReference type="AlphaFoldDB" id="A9UPB6"/>